<dbReference type="RefSeq" id="WP_378016188.1">
    <property type="nucleotide sequence ID" value="NZ_JBHSKT010000002.1"/>
</dbReference>
<reference evidence="2" key="1">
    <citation type="journal article" date="2019" name="Int. J. Syst. Evol. Microbiol.">
        <title>The Global Catalogue of Microorganisms (GCM) 10K type strain sequencing project: providing services to taxonomists for standard genome sequencing and annotation.</title>
        <authorList>
            <consortium name="The Broad Institute Genomics Platform"/>
            <consortium name="The Broad Institute Genome Sequencing Center for Infectious Disease"/>
            <person name="Wu L."/>
            <person name="Ma J."/>
        </authorList>
    </citation>
    <scope>NUCLEOTIDE SEQUENCE [LARGE SCALE GENOMIC DNA]</scope>
    <source>
        <strain evidence="2">KACC 12602</strain>
    </source>
</reference>
<organism evidence="1 2">
    <name type="scientific">Adhaeribacter terreus</name>
    <dbReference type="NCBI Taxonomy" id="529703"/>
    <lineage>
        <taxon>Bacteria</taxon>
        <taxon>Pseudomonadati</taxon>
        <taxon>Bacteroidota</taxon>
        <taxon>Cytophagia</taxon>
        <taxon>Cytophagales</taxon>
        <taxon>Hymenobacteraceae</taxon>
        <taxon>Adhaeribacter</taxon>
    </lineage>
</organism>
<sequence length="132" mass="15279">MENTLDKLKKASEDLMFLSESDYPFETVSFPAEKLRNLEEENLKQALNLPAETTIEKQDLTYFLRNQTRDLPEYSDEEKALAQRFQELEKVLMQELQNVTVFRVGQTQVDAYILGKMVDGNIGGLKTRLIET</sequence>
<proteinExistence type="predicted"/>
<gene>
    <name evidence="1" type="ORF">ACFPIB_04240</name>
</gene>
<dbReference type="Gene3D" id="3.40.1460.10">
    <property type="entry name" value="Nuclease A inhibitor-like"/>
    <property type="match status" value="1"/>
</dbReference>
<comment type="caution">
    <text evidence="1">The sequence shown here is derived from an EMBL/GenBank/DDBJ whole genome shotgun (WGS) entry which is preliminary data.</text>
</comment>
<dbReference type="InterPro" id="IPR036587">
    <property type="entry name" value="NucleaseA_inhib-like_sf"/>
</dbReference>
<protein>
    <submittedName>
        <fullName evidence="1">Nuclease A inhibitor family protein</fullName>
    </submittedName>
</protein>
<dbReference type="Pfam" id="PF07924">
    <property type="entry name" value="NuiA"/>
    <property type="match status" value="1"/>
</dbReference>
<evidence type="ECO:0000313" key="1">
    <source>
        <dbReference type="EMBL" id="MFC5269808.1"/>
    </source>
</evidence>
<keyword evidence="2" id="KW-1185">Reference proteome</keyword>
<dbReference type="SUPFAM" id="SSF82602">
    <property type="entry name" value="Nuclease A inhibitor (NuiA)"/>
    <property type="match status" value="1"/>
</dbReference>
<accession>A0ABW0E9H7</accession>
<name>A0ABW0E9H7_9BACT</name>
<dbReference type="EMBL" id="JBHSKT010000002">
    <property type="protein sequence ID" value="MFC5269808.1"/>
    <property type="molecule type" value="Genomic_DNA"/>
</dbReference>
<dbReference type="Proteomes" id="UP001596161">
    <property type="component" value="Unassembled WGS sequence"/>
</dbReference>
<dbReference type="InterPro" id="IPR012489">
    <property type="entry name" value="NucleaseA_inhib-like"/>
</dbReference>
<evidence type="ECO:0000313" key="2">
    <source>
        <dbReference type="Proteomes" id="UP001596161"/>
    </source>
</evidence>